<sequence length="283" mass="29422">MTWTMTQDLGAFEAAAGGFLRARPVAHTVPPSVAASLGRLGADAYGDGAPWCGSWRGADGAVAGASLWTPPRAVLLSPMPDDAAAALAAALTRERCAVPGVNAVRAPAEAFAAAWRRRHGGTVATAARHRLHRLGELTPPTPAPPGAARVATVADRALLLAWFTAFAEETGASPPRHARAVDDRIVYGRCTLWETGGRPVSLAGVIPTVSGATRIAPVYTPPELRGRGYAGAVTAAVSAASWHSGATELLLFTDLANPTSNALYQRLGYRPVGDHLVLEFRDA</sequence>
<gene>
    <name evidence="2" type="ORF">ACH4GP_04565</name>
</gene>
<dbReference type="Proteomes" id="UP001610990">
    <property type="component" value="Unassembled WGS sequence"/>
</dbReference>
<feature type="domain" description="N-acetyltransferase" evidence="1">
    <location>
        <begin position="146"/>
        <end position="283"/>
    </location>
</feature>
<name>A0ABW7R9H8_9ACTN</name>
<keyword evidence="3" id="KW-1185">Reference proteome</keyword>
<comment type="caution">
    <text evidence="2">The sequence shown here is derived from an EMBL/GenBank/DDBJ whole genome shotgun (WGS) entry which is preliminary data.</text>
</comment>
<dbReference type="Gene3D" id="3.40.630.30">
    <property type="match status" value="1"/>
</dbReference>
<evidence type="ECO:0000313" key="3">
    <source>
        <dbReference type="Proteomes" id="UP001610990"/>
    </source>
</evidence>
<dbReference type="Pfam" id="PF08445">
    <property type="entry name" value="FR47"/>
    <property type="match status" value="1"/>
</dbReference>
<reference evidence="2 3" key="1">
    <citation type="submission" date="2024-10" db="EMBL/GenBank/DDBJ databases">
        <title>The Natural Products Discovery Center: Release of the First 8490 Sequenced Strains for Exploring Actinobacteria Biosynthetic Diversity.</title>
        <authorList>
            <person name="Kalkreuter E."/>
            <person name="Kautsar S.A."/>
            <person name="Yang D."/>
            <person name="Bader C.D."/>
            <person name="Teijaro C.N."/>
            <person name="Fluegel L."/>
            <person name="Davis C.M."/>
            <person name="Simpson J.R."/>
            <person name="Lauterbach L."/>
            <person name="Steele A.D."/>
            <person name="Gui C."/>
            <person name="Meng S."/>
            <person name="Li G."/>
            <person name="Viehrig K."/>
            <person name="Ye F."/>
            <person name="Su P."/>
            <person name="Kiefer A.F."/>
            <person name="Nichols A."/>
            <person name="Cepeda A.J."/>
            <person name="Yan W."/>
            <person name="Fan B."/>
            <person name="Jiang Y."/>
            <person name="Adhikari A."/>
            <person name="Zheng C.-J."/>
            <person name="Schuster L."/>
            <person name="Cowan T.M."/>
            <person name="Smanski M.J."/>
            <person name="Chevrette M.G."/>
            <person name="De Carvalho L.P.S."/>
            <person name="Shen B."/>
        </authorList>
    </citation>
    <scope>NUCLEOTIDE SEQUENCE [LARGE SCALE GENOMIC DNA]</scope>
    <source>
        <strain evidence="2 3">NPDC018013</strain>
    </source>
</reference>
<dbReference type="RefSeq" id="WP_397671231.1">
    <property type="nucleotide sequence ID" value="NZ_JBIRGH010000002.1"/>
</dbReference>
<accession>A0ABW7R9H8</accession>
<dbReference type="InterPro" id="IPR000182">
    <property type="entry name" value="GNAT_dom"/>
</dbReference>
<organism evidence="2 3">
    <name type="scientific">Streptomyces celluloflavus</name>
    <dbReference type="NCBI Taxonomy" id="58344"/>
    <lineage>
        <taxon>Bacteria</taxon>
        <taxon>Bacillati</taxon>
        <taxon>Actinomycetota</taxon>
        <taxon>Actinomycetes</taxon>
        <taxon>Kitasatosporales</taxon>
        <taxon>Streptomycetaceae</taxon>
        <taxon>Streptomyces</taxon>
    </lineage>
</organism>
<dbReference type="InterPro" id="IPR016181">
    <property type="entry name" value="Acyl_CoA_acyltransferase"/>
</dbReference>
<proteinExistence type="predicted"/>
<evidence type="ECO:0000259" key="1">
    <source>
        <dbReference type="PROSITE" id="PS51186"/>
    </source>
</evidence>
<dbReference type="PROSITE" id="PS51186">
    <property type="entry name" value="GNAT"/>
    <property type="match status" value="1"/>
</dbReference>
<dbReference type="EMBL" id="JBIRGH010000002">
    <property type="protein sequence ID" value="MFH8583659.1"/>
    <property type="molecule type" value="Genomic_DNA"/>
</dbReference>
<dbReference type="SUPFAM" id="SSF55729">
    <property type="entry name" value="Acyl-CoA N-acyltransferases (Nat)"/>
    <property type="match status" value="1"/>
</dbReference>
<protein>
    <submittedName>
        <fullName evidence="2">GNAT family N-acetyltransferase</fullName>
    </submittedName>
</protein>
<dbReference type="InterPro" id="IPR013653">
    <property type="entry name" value="GCN5-like_dom"/>
</dbReference>
<evidence type="ECO:0000313" key="2">
    <source>
        <dbReference type="EMBL" id="MFH8583659.1"/>
    </source>
</evidence>